<keyword evidence="4 9" id="KW-0762">Sugar transport</keyword>
<feature type="transmembrane region" description="Helical" evidence="10">
    <location>
        <begin position="409"/>
        <end position="427"/>
    </location>
</feature>
<evidence type="ECO:0000256" key="2">
    <source>
        <dbReference type="ARBA" id="ARBA00022448"/>
    </source>
</evidence>
<dbReference type="AlphaFoldDB" id="A0A0A7S8K0"/>
<evidence type="ECO:0000259" key="11">
    <source>
        <dbReference type="PROSITE" id="PS51105"/>
    </source>
</evidence>
<protein>
    <recommendedName>
        <fullName evidence="9">Permease IIC component</fullName>
    </recommendedName>
</protein>
<proteinExistence type="predicted"/>
<dbReference type="InterPro" id="IPR004501">
    <property type="entry name" value="PTS_EIIC_3"/>
</dbReference>
<accession>A0A0A7S8K0</accession>
<organism evidence="12 13">
    <name type="scientific">Frischella perrara</name>
    <dbReference type="NCBI Taxonomy" id="1267021"/>
    <lineage>
        <taxon>Bacteria</taxon>
        <taxon>Pseudomonadati</taxon>
        <taxon>Pseudomonadota</taxon>
        <taxon>Gammaproteobacteria</taxon>
        <taxon>Orbales</taxon>
        <taxon>Orbaceae</taxon>
        <taxon>Frischella</taxon>
    </lineage>
</organism>
<dbReference type="PANTHER" id="PTHR33989:SF8">
    <property type="entry name" value="PERMEASE IIC COMPONENT"/>
    <property type="match status" value="1"/>
</dbReference>
<evidence type="ECO:0000256" key="4">
    <source>
        <dbReference type="ARBA" id="ARBA00022597"/>
    </source>
</evidence>
<dbReference type="KEGG" id="fpp:FPB0191_01800"/>
<evidence type="ECO:0000256" key="10">
    <source>
        <dbReference type="SAM" id="Phobius"/>
    </source>
</evidence>
<dbReference type="HOGENOM" id="CLU_029688_1_0_6"/>
<dbReference type="Proteomes" id="UP000030901">
    <property type="component" value="Chromosome"/>
</dbReference>
<dbReference type="OrthoDB" id="5843984at2"/>
<dbReference type="PIRSF" id="PIRSF006351">
    <property type="entry name" value="PTS_EIIC-Cellobiose"/>
    <property type="match status" value="1"/>
</dbReference>
<keyword evidence="6 10" id="KW-0812">Transmembrane</keyword>
<evidence type="ECO:0000313" key="12">
    <source>
        <dbReference type="EMBL" id="AJA45616.1"/>
    </source>
</evidence>
<dbReference type="GO" id="GO:0005886">
    <property type="term" value="C:plasma membrane"/>
    <property type="evidence" value="ECO:0007669"/>
    <property type="project" value="UniProtKB-SubCell"/>
</dbReference>
<comment type="function">
    <text evidence="9">The phosphoenolpyruvate-dependent sugar phosphotransferase system (PTS), a major carbohydrate active -transport system, catalyzes the phosphorylation of incoming sugar substrates concomitant with their translocation across the cell membrane.</text>
</comment>
<feature type="transmembrane region" description="Helical" evidence="10">
    <location>
        <begin position="24"/>
        <end position="51"/>
    </location>
</feature>
<evidence type="ECO:0000256" key="5">
    <source>
        <dbReference type="ARBA" id="ARBA00022683"/>
    </source>
</evidence>
<dbReference type="PROSITE" id="PS51105">
    <property type="entry name" value="PTS_EIIC_TYPE_3"/>
    <property type="match status" value="1"/>
</dbReference>
<reference evidence="12 13" key="1">
    <citation type="journal article" date="2014" name="Appl. Environ. Microbiol.">
        <title>Gut symbionts from distinct hosts exhibit genotoxic activity via divergent colibactin biosynthetic pathways.</title>
        <authorList>
            <person name="Engel P."/>
            <person name="Vizcaino M.I."/>
            <person name="Crawford J.M."/>
        </authorList>
    </citation>
    <scope>NUCLEOTIDE SEQUENCE [LARGE SCALE GENOMIC DNA]</scope>
    <source>
        <strain evidence="12 13">PEB0191</strain>
    </source>
</reference>
<dbReference type="InterPro" id="IPR003352">
    <property type="entry name" value="PTS_EIIC"/>
</dbReference>
<dbReference type="GO" id="GO:1901264">
    <property type="term" value="P:carbohydrate derivative transport"/>
    <property type="evidence" value="ECO:0007669"/>
    <property type="project" value="TreeGrafter"/>
</dbReference>
<dbReference type="InterPro" id="IPR004796">
    <property type="entry name" value="PTS_IIC_cello"/>
</dbReference>
<dbReference type="RefSeq" id="WP_039105444.1">
    <property type="nucleotide sequence ID" value="NZ_CALYQC010000013.1"/>
</dbReference>
<feature type="transmembrane region" description="Helical" evidence="10">
    <location>
        <begin position="154"/>
        <end position="180"/>
    </location>
</feature>
<keyword evidence="5" id="KW-0598">Phosphotransferase system</keyword>
<feature type="transmembrane region" description="Helical" evidence="10">
    <location>
        <begin position="384"/>
        <end position="403"/>
    </location>
</feature>
<feature type="transmembrane region" description="Helical" evidence="10">
    <location>
        <begin position="106"/>
        <end position="125"/>
    </location>
</feature>
<evidence type="ECO:0000256" key="6">
    <source>
        <dbReference type="ARBA" id="ARBA00022692"/>
    </source>
</evidence>
<dbReference type="STRING" id="1267021.FPB0191_01800"/>
<comment type="subcellular location">
    <subcellularLocation>
        <location evidence="1">Cell membrane</location>
        <topology evidence="1">Multi-pass membrane protein</topology>
    </subcellularLocation>
</comment>
<feature type="transmembrane region" description="Helical" evidence="10">
    <location>
        <begin position="300"/>
        <end position="322"/>
    </location>
</feature>
<keyword evidence="7 10" id="KW-1133">Transmembrane helix</keyword>
<dbReference type="Pfam" id="PF02378">
    <property type="entry name" value="PTS_EIIC"/>
    <property type="match status" value="1"/>
</dbReference>
<feature type="domain" description="PTS EIIC type-3" evidence="11">
    <location>
        <begin position="8"/>
        <end position="427"/>
    </location>
</feature>
<keyword evidence="13" id="KW-1185">Reference proteome</keyword>
<evidence type="ECO:0000256" key="9">
    <source>
        <dbReference type="PIRNR" id="PIRNR006351"/>
    </source>
</evidence>
<keyword evidence="3 9" id="KW-1003">Cell membrane</keyword>
<dbReference type="PANTHER" id="PTHR33989">
    <property type="match status" value="1"/>
</dbReference>
<dbReference type="GO" id="GO:0008982">
    <property type="term" value="F:protein-N(PI)-phosphohistidine-sugar phosphotransferase activity"/>
    <property type="evidence" value="ECO:0007669"/>
    <property type="project" value="UniProtKB-UniRule"/>
</dbReference>
<sequence length="450" mass="49357">MNPGFVFLQKYLMTPMAKISQFKIVRAVMAAGMASVPFSIVGSMFLVFNTLPSTFTGLEGFFQDTVFRVSNLYMIANTATIGILALYFNFVVGYELTKIEADETGLKVNALNGAMLSVFAFFMTIPELVMENGYMVLLNAHDKFLYNGVHLEPFVLRLGTSGIFIAIVMAILATKLYCMCVRRNWVVKMPETVPLGVSRSFTALIPTFVIAFTVIIINGIFVYLGTDIFNIISIPFSFVTELTKSWLGVMVILFLIHALWVVGIHGASIIGAFITPIMLVNMNENISTGAQIPFAGEFNNSFAIIGGSGSTLLMTFFIAFFARSSQLKILGRASVVPAIFNINEPIIFGMPIVYNPYLALPFFLAPMAAGTLGYFAINTGFIQPIIALIPWPSPMGLGAFISTGGDYKAIFVAIFAAILALLIYLPFVKVYDSKLYKEEQSKPVTDAVME</sequence>
<dbReference type="NCBIfam" id="NF007157">
    <property type="entry name" value="PRK09592.1"/>
    <property type="match status" value="1"/>
</dbReference>
<dbReference type="GO" id="GO:0009401">
    <property type="term" value="P:phosphoenolpyruvate-dependent sugar phosphotransferase system"/>
    <property type="evidence" value="ECO:0007669"/>
    <property type="project" value="UniProtKB-KW"/>
</dbReference>
<dbReference type="NCBIfam" id="TIGR00410">
    <property type="entry name" value="lacE"/>
    <property type="match status" value="1"/>
</dbReference>
<evidence type="ECO:0000256" key="3">
    <source>
        <dbReference type="ARBA" id="ARBA00022475"/>
    </source>
</evidence>
<evidence type="ECO:0000256" key="1">
    <source>
        <dbReference type="ARBA" id="ARBA00004651"/>
    </source>
</evidence>
<feature type="transmembrane region" description="Helical" evidence="10">
    <location>
        <begin position="71"/>
        <end position="94"/>
    </location>
</feature>
<keyword evidence="2 9" id="KW-0813">Transport</keyword>
<evidence type="ECO:0000256" key="8">
    <source>
        <dbReference type="ARBA" id="ARBA00023136"/>
    </source>
</evidence>
<feature type="transmembrane region" description="Helical" evidence="10">
    <location>
        <begin position="246"/>
        <end position="279"/>
    </location>
</feature>
<gene>
    <name evidence="12" type="ORF">FPB0191_01800</name>
</gene>
<evidence type="ECO:0000256" key="7">
    <source>
        <dbReference type="ARBA" id="ARBA00022989"/>
    </source>
</evidence>
<evidence type="ECO:0000313" key="13">
    <source>
        <dbReference type="Proteomes" id="UP000030901"/>
    </source>
</evidence>
<dbReference type="InterPro" id="IPR051088">
    <property type="entry name" value="PTS_Sugar-EIIC/EIIB"/>
</dbReference>
<feature type="transmembrane region" description="Helical" evidence="10">
    <location>
        <begin position="201"/>
        <end position="226"/>
    </location>
</feature>
<name>A0A0A7S8K0_FRIPE</name>
<dbReference type="EMBL" id="CP009056">
    <property type="protein sequence ID" value="AJA45616.1"/>
    <property type="molecule type" value="Genomic_DNA"/>
</dbReference>
<keyword evidence="8 9" id="KW-0472">Membrane</keyword>